<accession>A0A7C8YI68</accession>
<keyword evidence="1" id="KW-1133">Transmembrane helix</keyword>
<feature type="transmembrane region" description="Helical" evidence="1">
    <location>
        <begin position="66"/>
        <end position="87"/>
    </location>
</feature>
<reference evidence="2" key="1">
    <citation type="journal article" date="2013" name="J. Plant Res.">
        <title>Effect of fungi and light on seed germination of three Opuntia species from semiarid lands of central Mexico.</title>
        <authorList>
            <person name="Delgado-Sanchez P."/>
            <person name="Jimenez-Bremont J.F."/>
            <person name="Guerrero-Gonzalez Mde L."/>
            <person name="Flores J."/>
        </authorList>
    </citation>
    <scope>NUCLEOTIDE SEQUENCE</scope>
    <source>
        <tissue evidence="2">Cladode</tissue>
    </source>
</reference>
<evidence type="ECO:0000313" key="2">
    <source>
        <dbReference type="EMBL" id="MBA4618735.1"/>
    </source>
</evidence>
<keyword evidence="1" id="KW-0812">Transmembrane</keyword>
<reference evidence="2" key="2">
    <citation type="submission" date="2020-07" db="EMBL/GenBank/DDBJ databases">
        <authorList>
            <person name="Vera ALvarez R."/>
            <person name="Arias-Moreno D.M."/>
            <person name="Jimenez-Jacinto V."/>
            <person name="Jimenez-Bremont J.F."/>
            <person name="Swaminathan K."/>
            <person name="Moose S.P."/>
            <person name="Guerrero-Gonzalez M.L."/>
            <person name="Marino-Ramirez L."/>
            <person name="Landsman D."/>
            <person name="Rodriguez-Kessler M."/>
            <person name="Delgado-Sanchez P."/>
        </authorList>
    </citation>
    <scope>NUCLEOTIDE SEQUENCE</scope>
    <source>
        <tissue evidence="2">Cladode</tissue>
    </source>
</reference>
<organism evidence="2">
    <name type="scientific">Opuntia streptacantha</name>
    <name type="common">Prickly pear cactus</name>
    <name type="synonym">Opuntia cardona</name>
    <dbReference type="NCBI Taxonomy" id="393608"/>
    <lineage>
        <taxon>Eukaryota</taxon>
        <taxon>Viridiplantae</taxon>
        <taxon>Streptophyta</taxon>
        <taxon>Embryophyta</taxon>
        <taxon>Tracheophyta</taxon>
        <taxon>Spermatophyta</taxon>
        <taxon>Magnoliopsida</taxon>
        <taxon>eudicotyledons</taxon>
        <taxon>Gunneridae</taxon>
        <taxon>Pentapetalae</taxon>
        <taxon>Caryophyllales</taxon>
        <taxon>Cactineae</taxon>
        <taxon>Cactaceae</taxon>
        <taxon>Opuntioideae</taxon>
        <taxon>Opuntia</taxon>
    </lineage>
</organism>
<name>A0A7C8YI68_OPUST</name>
<keyword evidence="1" id="KW-0472">Membrane</keyword>
<dbReference type="EMBL" id="GISG01021903">
    <property type="protein sequence ID" value="MBA4618736.1"/>
    <property type="molecule type" value="Transcribed_RNA"/>
</dbReference>
<dbReference type="AlphaFoldDB" id="A0A7C8YI68"/>
<dbReference type="EMBL" id="GISG01021902">
    <property type="protein sequence ID" value="MBA4618735.1"/>
    <property type="molecule type" value="Transcribed_RNA"/>
</dbReference>
<sequence>MKCPLSFKVEGSIPNMRAMVPRSNFWSSHAIICAIFDADGQYSFILLPLLSAFSSISLFLSVNFCVLRVIFFGVFAGKFWGFVCVTWRRKEMKKGGLRRGKVESLLVRSLTAFWKGRNKCRSASCEDFYMLRLQWAD</sequence>
<proteinExistence type="predicted"/>
<evidence type="ECO:0008006" key="3">
    <source>
        <dbReference type="Google" id="ProtNLM"/>
    </source>
</evidence>
<evidence type="ECO:0000256" key="1">
    <source>
        <dbReference type="SAM" id="Phobius"/>
    </source>
</evidence>
<protein>
    <recommendedName>
        <fullName evidence="3">Transmembrane protein</fullName>
    </recommendedName>
</protein>